<dbReference type="InterPro" id="IPR036135">
    <property type="entry name" value="MoeA_linker/N_sf"/>
</dbReference>
<comment type="catalytic activity">
    <reaction evidence="6">
        <text>adenylyl-molybdopterin + molybdate = Mo-molybdopterin + AMP + H(+)</text>
        <dbReference type="Rhea" id="RHEA:35047"/>
        <dbReference type="ChEBI" id="CHEBI:15378"/>
        <dbReference type="ChEBI" id="CHEBI:36264"/>
        <dbReference type="ChEBI" id="CHEBI:62727"/>
        <dbReference type="ChEBI" id="CHEBI:71302"/>
        <dbReference type="ChEBI" id="CHEBI:456215"/>
        <dbReference type="EC" id="2.10.1.1"/>
    </reaction>
</comment>
<dbReference type="InterPro" id="IPR005111">
    <property type="entry name" value="MoeA_C_domain_IV"/>
</dbReference>
<proteinExistence type="inferred from homology"/>
<dbReference type="PANTHER" id="PTHR10192">
    <property type="entry name" value="MOLYBDOPTERIN BIOSYNTHESIS PROTEIN"/>
    <property type="match status" value="1"/>
</dbReference>
<comment type="cofactor">
    <cofactor evidence="7">
        <name>Mg(2+)</name>
        <dbReference type="ChEBI" id="CHEBI:18420"/>
    </cofactor>
</comment>
<dbReference type="Gene3D" id="2.40.340.10">
    <property type="entry name" value="MoeA, C-terminal, domain IV"/>
    <property type="match status" value="1"/>
</dbReference>
<dbReference type="Pfam" id="PF00994">
    <property type="entry name" value="MoCF_biosynth"/>
    <property type="match status" value="1"/>
</dbReference>
<dbReference type="Pfam" id="PF03453">
    <property type="entry name" value="MoeA_N"/>
    <property type="match status" value="1"/>
</dbReference>
<dbReference type="Pfam" id="PF03454">
    <property type="entry name" value="MoeA_C"/>
    <property type="match status" value="1"/>
</dbReference>
<keyword evidence="4 7" id="KW-0500">Molybdenum</keyword>
<feature type="domain" description="MoaB/Mog" evidence="9">
    <location>
        <begin position="173"/>
        <end position="309"/>
    </location>
</feature>
<organism evidence="10 11">
    <name type="scientific">Micromonospora olivasterospora</name>
    <dbReference type="NCBI Taxonomy" id="1880"/>
    <lineage>
        <taxon>Bacteria</taxon>
        <taxon>Bacillati</taxon>
        <taxon>Actinomycetota</taxon>
        <taxon>Actinomycetes</taxon>
        <taxon>Micromonosporales</taxon>
        <taxon>Micromonosporaceae</taxon>
        <taxon>Micromonospora</taxon>
    </lineage>
</organism>
<evidence type="ECO:0000256" key="8">
    <source>
        <dbReference type="SAM" id="MobiDB-lite"/>
    </source>
</evidence>
<protein>
    <recommendedName>
        <fullName evidence="7">Molybdopterin molybdenumtransferase</fullName>
        <ecNumber evidence="7">2.10.1.1</ecNumber>
    </recommendedName>
</protein>
<dbReference type="GO" id="GO:0005829">
    <property type="term" value="C:cytosol"/>
    <property type="evidence" value="ECO:0007669"/>
    <property type="project" value="TreeGrafter"/>
</dbReference>
<dbReference type="UniPathway" id="UPA00344"/>
<keyword evidence="7" id="KW-0479">Metal-binding</keyword>
<dbReference type="Proteomes" id="UP000319825">
    <property type="component" value="Unassembled WGS sequence"/>
</dbReference>
<comment type="similarity">
    <text evidence="3 7">Belongs to the MoeA family.</text>
</comment>
<keyword evidence="7" id="KW-0460">Magnesium</keyword>
<dbReference type="GO" id="GO:0046872">
    <property type="term" value="F:metal ion binding"/>
    <property type="evidence" value="ECO:0007669"/>
    <property type="project" value="UniProtKB-UniRule"/>
</dbReference>
<dbReference type="AlphaFoldDB" id="A0A562IJF7"/>
<dbReference type="InterPro" id="IPR036425">
    <property type="entry name" value="MoaB/Mog-like_dom_sf"/>
</dbReference>
<dbReference type="SUPFAM" id="SSF53218">
    <property type="entry name" value="Molybdenum cofactor biosynthesis proteins"/>
    <property type="match status" value="1"/>
</dbReference>
<keyword evidence="7 10" id="KW-0808">Transferase</keyword>
<evidence type="ECO:0000256" key="4">
    <source>
        <dbReference type="ARBA" id="ARBA00022505"/>
    </source>
</evidence>
<accession>A0A562IJF7</accession>
<comment type="function">
    <text evidence="1 7">Catalyzes the insertion of molybdate into adenylated molybdopterin with the concomitant release of AMP.</text>
</comment>
<dbReference type="Gene3D" id="2.170.190.11">
    <property type="entry name" value="Molybdopterin biosynthesis moea protein, domain 3"/>
    <property type="match status" value="1"/>
</dbReference>
<evidence type="ECO:0000256" key="7">
    <source>
        <dbReference type="RuleBase" id="RU365090"/>
    </source>
</evidence>
<reference evidence="10 11" key="1">
    <citation type="submission" date="2019-07" db="EMBL/GenBank/DDBJ databases">
        <title>R&amp;d 2014.</title>
        <authorList>
            <person name="Klenk H.-P."/>
        </authorList>
    </citation>
    <scope>NUCLEOTIDE SEQUENCE [LARGE SCALE GENOMIC DNA]</scope>
    <source>
        <strain evidence="10 11">DSM 43868</strain>
    </source>
</reference>
<evidence type="ECO:0000259" key="9">
    <source>
        <dbReference type="SMART" id="SM00852"/>
    </source>
</evidence>
<feature type="region of interest" description="Disordered" evidence="8">
    <location>
        <begin position="69"/>
        <end position="99"/>
    </location>
</feature>
<dbReference type="InterPro" id="IPR038987">
    <property type="entry name" value="MoeA-like"/>
</dbReference>
<dbReference type="SUPFAM" id="SSF63867">
    <property type="entry name" value="MoeA C-terminal domain-like"/>
    <property type="match status" value="1"/>
</dbReference>
<dbReference type="GO" id="GO:0006777">
    <property type="term" value="P:Mo-molybdopterin cofactor biosynthetic process"/>
    <property type="evidence" value="ECO:0007669"/>
    <property type="project" value="UniProtKB-UniRule"/>
</dbReference>
<dbReference type="CDD" id="cd00887">
    <property type="entry name" value="MoeA"/>
    <property type="match status" value="1"/>
</dbReference>
<dbReference type="SUPFAM" id="SSF63882">
    <property type="entry name" value="MoeA N-terminal region -like"/>
    <property type="match status" value="1"/>
</dbReference>
<dbReference type="EC" id="2.10.1.1" evidence="7"/>
<dbReference type="SMART" id="SM00852">
    <property type="entry name" value="MoCF_biosynth"/>
    <property type="match status" value="1"/>
</dbReference>
<dbReference type="Gene3D" id="3.40.980.10">
    <property type="entry name" value="MoaB/Mog-like domain"/>
    <property type="match status" value="1"/>
</dbReference>
<comment type="caution">
    <text evidence="10">The sequence shown here is derived from an EMBL/GenBank/DDBJ whole genome shotgun (WGS) entry which is preliminary data.</text>
</comment>
<dbReference type="GO" id="GO:0061599">
    <property type="term" value="F:molybdopterin molybdotransferase activity"/>
    <property type="evidence" value="ECO:0007669"/>
    <property type="project" value="UniProtKB-UniRule"/>
</dbReference>
<evidence type="ECO:0000256" key="2">
    <source>
        <dbReference type="ARBA" id="ARBA00005046"/>
    </source>
</evidence>
<evidence type="ECO:0000256" key="1">
    <source>
        <dbReference type="ARBA" id="ARBA00002901"/>
    </source>
</evidence>
<dbReference type="Gene3D" id="3.90.105.10">
    <property type="entry name" value="Molybdopterin biosynthesis moea protein, domain 2"/>
    <property type="match status" value="1"/>
</dbReference>
<keyword evidence="5 7" id="KW-0501">Molybdenum cofactor biosynthesis</keyword>
<gene>
    <name evidence="10" type="ORF">JD77_05848</name>
</gene>
<name>A0A562IJF7_MICOL</name>
<dbReference type="InterPro" id="IPR036688">
    <property type="entry name" value="MoeA_C_domain_IV_sf"/>
</dbReference>
<dbReference type="EMBL" id="VLKE01000001">
    <property type="protein sequence ID" value="TWH70823.1"/>
    <property type="molecule type" value="Genomic_DNA"/>
</dbReference>
<sequence>MDGGTVDWNEARALAHSVAEPLAPDRLDPAAAVGTTLARPLLALIDLPSFDRSAMDGYAVRGTPPWTIRGRVDAGQTAGPALRPGEAREVATGAPVPEGTDGVLPYEQALRHEQSVTAAGIAPLGRHVRRAGEECRRGEQLAPVGTRVTPQLAALAAAVGNDLLEVHPRPLVGALLTGDELCSRGLPGPGAVRDAIGPMLPGLIGWAGGQPAGLTRLPDSERALAVALEAGSGQVLLVSGSSSAGPADHLRPCLERLGAELLVDGVACRPGHPQSLARLPDGTLVVGLPGNPLAALVAFLTLAVPVLAGLRGAAPPPLGTAHGPRLPRRPGVTTLIPVRVRAGVAEPVTHVGSAMLRGVAGADAIAVVGPGESLVRLIALPGGGC</sequence>
<dbReference type="InterPro" id="IPR005110">
    <property type="entry name" value="MoeA_linker/N"/>
</dbReference>
<evidence type="ECO:0000256" key="3">
    <source>
        <dbReference type="ARBA" id="ARBA00010763"/>
    </source>
</evidence>
<evidence type="ECO:0000313" key="11">
    <source>
        <dbReference type="Proteomes" id="UP000319825"/>
    </source>
</evidence>
<dbReference type="PANTHER" id="PTHR10192:SF5">
    <property type="entry name" value="GEPHYRIN"/>
    <property type="match status" value="1"/>
</dbReference>
<comment type="pathway">
    <text evidence="2 7">Cofactor biosynthesis; molybdopterin biosynthesis.</text>
</comment>
<dbReference type="InterPro" id="IPR001453">
    <property type="entry name" value="MoaB/Mog_dom"/>
</dbReference>
<dbReference type="RefSeq" id="WP_211372729.1">
    <property type="nucleotide sequence ID" value="NZ_VLKE01000001.1"/>
</dbReference>
<evidence type="ECO:0000256" key="5">
    <source>
        <dbReference type="ARBA" id="ARBA00023150"/>
    </source>
</evidence>
<evidence type="ECO:0000313" key="10">
    <source>
        <dbReference type="EMBL" id="TWH70823.1"/>
    </source>
</evidence>
<keyword evidence="11" id="KW-1185">Reference proteome</keyword>
<evidence type="ECO:0000256" key="6">
    <source>
        <dbReference type="ARBA" id="ARBA00047317"/>
    </source>
</evidence>